<dbReference type="PROSITE" id="PS51318">
    <property type="entry name" value="TAT"/>
    <property type="match status" value="1"/>
</dbReference>
<evidence type="ECO:0008006" key="4">
    <source>
        <dbReference type="Google" id="ProtNLM"/>
    </source>
</evidence>
<proteinExistence type="predicted"/>
<dbReference type="Proteomes" id="UP001597024">
    <property type="component" value="Unassembled WGS sequence"/>
</dbReference>
<evidence type="ECO:0000313" key="3">
    <source>
        <dbReference type="Proteomes" id="UP001597024"/>
    </source>
</evidence>
<gene>
    <name evidence="2" type="ORF">ACFQ08_10760</name>
</gene>
<feature type="signal peptide" evidence="1">
    <location>
        <begin position="1"/>
        <end position="31"/>
    </location>
</feature>
<evidence type="ECO:0000256" key="1">
    <source>
        <dbReference type="SAM" id="SignalP"/>
    </source>
</evidence>
<accession>A0ABW3DMM1</accession>
<sequence length="159" mass="17718">MNRTIRSLLGVAAATAVLAVGVPALTSSASAATTGTVTAGALDVDFWGSYYSRYHNGSRAKANGRVWGDDSEVHVQGRLYDKNSPWRLCGYVQVKFENADGDESYDWARQCGSAGYRSFHFSEEDVDNVQVRVCYWDGQKAKRVYCGRWDYIYEADDDE</sequence>
<organism evidence="2 3">
    <name type="scientific">Streptosporangium algeriense</name>
    <dbReference type="NCBI Taxonomy" id="1682748"/>
    <lineage>
        <taxon>Bacteria</taxon>
        <taxon>Bacillati</taxon>
        <taxon>Actinomycetota</taxon>
        <taxon>Actinomycetes</taxon>
        <taxon>Streptosporangiales</taxon>
        <taxon>Streptosporangiaceae</taxon>
        <taxon>Streptosporangium</taxon>
    </lineage>
</organism>
<dbReference type="EMBL" id="JBHTHX010000273">
    <property type="protein sequence ID" value="MFD0885028.1"/>
    <property type="molecule type" value="Genomic_DNA"/>
</dbReference>
<comment type="caution">
    <text evidence="2">The sequence shown here is derived from an EMBL/GenBank/DDBJ whole genome shotgun (WGS) entry which is preliminary data.</text>
</comment>
<evidence type="ECO:0000313" key="2">
    <source>
        <dbReference type="EMBL" id="MFD0885028.1"/>
    </source>
</evidence>
<keyword evidence="3" id="KW-1185">Reference proteome</keyword>
<protein>
    <recommendedName>
        <fullName evidence="4">Secreted protein</fullName>
    </recommendedName>
</protein>
<dbReference type="InterPro" id="IPR006311">
    <property type="entry name" value="TAT_signal"/>
</dbReference>
<keyword evidence="1" id="KW-0732">Signal</keyword>
<reference evidence="3" key="1">
    <citation type="journal article" date="2019" name="Int. J. Syst. Evol. Microbiol.">
        <title>The Global Catalogue of Microorganisms (GCM) 10K type strain sequencing project: providing services to taxonomists for standard genome sequencing and annotation.</title>
        <authorList>
            <consortium name="The Broad Institute Genomics Platform"/>
            <consortium name="The Broad Institute Genome Sequencing Center for Infectious Disease"/>
            <person name="Wu L."/>
            <person name="Ma J."/>
        </authorList>
    </citation>
    <scope>NUCLEOTIDE SEQUENCE [LARGE SCALE GENOMIC DNA]</scope>
    <source>
        <strain evidence="3">CCUG 62974</strain>
    </source>
</reference>
<feature type="chain" id="PRO_5045732668" description="Secreted protein" evidence="1">
    <location>
        <begin position="32"/>
        <end position="159"/>
    </location>
</feature>
<name>A0ABW3DMM1_9ACTN</name>